<organism evidence="2 3">
    <name type="scientific">Ascobolus immersus RN42</name>
    <dbReference type="NCBI Taxonomy" id="1160509"/>
    <lineage>
        <taxon>Eukaryota</taxon>
        <taxon>Fungi</taxon>
        <taxon>Dikarya</taxon>
        <taxon>Ascomycota</taxon>
        <taxon>Pezizomycotina</taxon>
        <taxon>Pezizomycetes</taxon>
        <taxon>Pezizales</taxon>
        <taxon>Ascobolaceae</taxon>
        <taxon>Ascobolus</taxon>
    </lineage>
</organism>
<dbReference type="OrthoDB" id="3364132at2759"/>
<protein>
    <recommendedName>
        <fullName evidence="1">DUF7918 domain-containing protein</fullName>
    </recommendedName>
</protein>
<sequence length="271" mass="29911">MVVHNGYSFSILTPDGPLPEYTFPTSSPRHTKTIYVEVPTGSTSFTLHVKPTHLVKLKDRSHRFNLSLDGFSSATACSITSAFPITLINGITFTKFSIPSPDGDKIDKRSLSFQPVQLELDVSSGQTAKNDQLGVVKVSWQKIWTVVEWEGRASLRNKGVSPAEVLGKDDVREANGLSHVTRIGSAADKPSKVNYGVSINPFSPVYRVRFVYRSRAALQTLGVDLERDLIRGGEAVDGDSESGWCGLRRLFRTMFGKSAKKEKKISFSEKK</sequence>
<dbReference type="Proteomes" id="UP000275078">
    <property type="component" value="Unassembled WGS sequence"/>
</dbReference>
<dbReference type="AlphaFoldDB" id="A0A3N4II41"/>
<reference evidence="2 3" key="1">
    <citation type="journal article" date="2018" name="Nat. Ecol. Evol.">
        <title>Pezizomycetes genomes reveal the molecular basis of ectomycorrhizal truffle lifestyle.</title>
        <authorList>
            <person name="Murat C."/>
            <person name="Payen T."/>
            <person name="Noel B."/>
            <person name="Kuo A."/>
            <person name="Morin E."/>
            <person name="Chen J."/>
            <person name="Kohler A."/>
            <person name="Krizsan K."/>
            <person name="Balestrini R."/>
            <person name="Da Silva C."/>
            <person name="Montanini B."/>
            <person name="Hainaut M."/>
            <person name="Levati E."/>
            <person name="Barry K.W."/>
            <person name="Belfiori B."/>
            <person name="Cichocki N."/>
            <person name="Clum A."/>
            <person name="Dockter R.B."/>
            <person name="Fauchery L."/>
            <person name="Guy J."/>
            <person name="Iotti M."/>
            <person name="Le Tacon F."/>
            <person name="Lindquist E.A."/>
            <person name="Lipzen A."/>
            <person name="Malagnac F."/>
            <person name="Mello A."/>
            <person name="Molinier V."/>
            <person name="Miyauchi S."/>
            <person name="Poulain J."/>
            <person name="Riccioni C."/>
            <person name="Rubini A."/>
            <person name="Sitrit Y."/>
            <person name="Splivallo R."/>
            <person name="Traeger S."/>
            <person name="Wang M."/>
            <person name="Zifcakova L."/>
            <person name="Wipf D."/>
            <person name="Zambonelli A."/>
            <person name="Paolocci F."/>
            <person name="Nowrousian M."/>
            <person name="Ottonello S."/>
            <person name="Baldrian P."/>
            <person name="Spatafora J.W."/>
            <person name="Henrissat B."/>
            <person name="Nagy L.G."/>
            <person name="Aury J.M."/>
            <person name="Wincker P."/>
            <person name="Grigoriev I.V."/>
            <person name="Bonfante P."/>
            <person name="Martin F.M."/>
        </authorList>
    </citation>
    <scope>NUCLEOTIDE SEQUENCE [LARGE SCALE GENOMIC DNA]</scope>
    <source>
        <strain evidence="2 3">RN42</strain>
    </source>
</reference>
<keyword evidence="3" id="KW-1185">Reference proteome</keyword>
<accession>A0A3N4II41</accession>
<gene>
    <name evidence="2" type="ORF">BJ508DRAFT_326453</name>
</gene>
<evidence type="ECO:0000313" key="2">
    <source>
        <dbReference type="EMBL" id="RPA81324.1"/>
    </source>
</evidence>
<evidence type="ECO:0000259" key="1">
    <source>
        <dbReference type="Pfam" id="PF25534"/>
    </source>
</evidence>
<evidence type="ECO:0000313" key="3">
    <source>
        <dbReference type="Proteomes" id="UP000275078"/>
    </source>
</evidence>
<feature type="domain" description="DUF7918" evidence="1">
    <location>
        <begin position="9"/>
        <end position="223"/>
    </location>
</feature>
<dbReference type="Pfam" id="PF25534">
    <property type="entry name" value="DUF7918"/>
    <property type="match status" value="1"/>
</dbReference>
<proteinExistence type="predicted"/>
<dbReference type="InterPro" id="IPR057678">
    <property type="entry name" value="DUF7918"/>
</dbReference>
<dbReference type="EMBL" id="ML119680">
    <property type="protein sequence ID" value="RPA81324.1"/>
    <property type="molecule type" value="Genomic_DNA"/>
</dbReference>
<name>A0A3N4II41_ASCIM</name>